<dbReference type="RefSeq" id="WP_149104472.1">
    <property type="nucleotide sequence ID" value="NZ_VTFT01000002.1"/>
</dbReference>
<evidence type="ECO:0000313" key="5">
    <source>
        <dbReference type="Proteomes" id="UP000324973"/>
    </source>
</evidence>
<dbReference type="InterPro" id="IPR012379">
    <property type="entry name" value="LytTR_MHYE"/>
</dbReference>
<dbReference type="Pfam" id="PF04397">
    <property type="entry name" value="LytTR"/>
    <property type="match status" value="1"/>
</dbReference>
<dbReference type="AlphaFoldDB" id="A0A5D4XGJ5"/>
<sequence length="292" mass="33500">MPSTARTAYERYRPWRPWVEIGAFAAILVSNAVGNTVTTWIDLNRSQPGRVPLWEPAVWEGSSALLWALLIPLIAALTWRWPTHWDNWRQRLPLHLAASAAVCVAHVLGMVGLRILAYRWQGMDYEFGPWPRELVYEYLKDVRSYAGIVLIIEIYRLLLRRLQGEASFLDAPDDAPPVESVERPDRFLVRKLGREFLVAAHDIEWLQASGNYVNLRVRGHDYPLRSTVAGIEARLDPGRFLRIHRSYIVNLDHLASIEPLDTGDARVHLRDGTVLPASRRYRAELRERLGEG</sequence>
<dbReference type="PROSITE" id="PS50930">
    <property type="entry name" value="HTH_LYTTR"/>
    <property type="match status" value="1"/>
</dbReference>
<protein>
    <submittedName>
        <fullName evidence="4">LytTR family transcriptional regulator</fullName>
    </submittedName>
</protein>
<feature type="domain" description="HTH LytTR-type" evidence="3">
    <location>
        <begin position="187"/>
        <end position="291"/>
    </location>
</feature>
<dbReference type="Proteomes" id="UP000324973">
    <property type="component" value="Unassembled WGS sequence"/>
</dbReference>
<dbReference type="PANTHER" id="PTHR37299:SF1">
    <property type="entry name" value="STAGE 0 SPORULATION PROTEIN A HOMOLOG"/>
    <property type="match status" value="1"/>
</dbReference>
<keyword evidence="2" id="KW-0812">Transmembrane</keyword>
<proteinExistence type="predicted"/>
<feature type="transmembrane region" description="Helical" evidence="2">
    <location>
        <begin position="94"/>
        <end position="117"/>
    </location>
</feature>
<dbReference type="SMART" id="SM00850">
    <property type="entry name" value="LytTR"/>
    <property type="match status" value="1"/>
</dbReference>
<dbReference type="OrthoDB" id="9781059at2"/>
<name>A0A5D4XGJ5_9GAMM</name>
<accession>A0A5D4XGJ5</accession>
<dbReference type="PIRSF" id="PIRSF031767">
    <property type="entry name" value="MHYE_LytTR"/>
    <property type="match status" value="1"/>
</dbReference>
<dbReference type="InterPro" id="IPR007492">
    <property type="entry name" value="LytTR_DNA-bd_dom"/>
</dbReference>
<evidence type="ECO:0000256" key="1">
    <source>
        <dbReference type="ARBA" id="ARBA00023012"/>
    </source>
</evidence>
<dbReference type="InterPro" id="IPR046947">
    <property type="entry name" value="LytR-like"/>
</dbReference>
<keyword evidence="1" id="KW-0902">Two-component regulatory system</keyword>
<evidence type="ECO:0000256" key="2">
    <source>
        <dbReference type="SAM" id="Phobius"/>
    </source>
</evidence>
<dbReference type="PANTHER" id="PTHR37299">
    <property type="entry name" value="TRANSCRIPTIONAL REGULATOR-RELATED"/>
    <property type="match status" value="1"/>
</dbReference>
<evidence type="ECO:0000259" key="3">
    <source>
        <dbReference type="PROSITE" id="PS50930"/>
    </source>
</evidence>
<comment type="caution">
    <text evidence="4">The sequence shown here is derived from an EMBL/GenBank/DDBJ whole genome shotgun (WGS) entry which is preliminary data.</text>
</comment>
<evidence type="ECO:0000313" key="4">
    <source>
        <dbReference type="EMBL" id="TYT23776.1"/>
    </source>
</evidence>
<reference evidence="4 5" key="1">
    <citation type="submission" date="2019-08" db="EMBL/GenBank/DDBJ databases">
        <title>Luteimonas viscosus sp. nov., isolated from soil of a sunflower field.</title>
        <authorList>
            <person name="Jianli Z."/>
            <person name="Ying Z."/>
        </authorList>
    </citation>
    <scope>NUCLEOTIDE SEQUENCE [LARGE SCALE GENOMIC DNA]</scope>
    <source>
        <strain evidence="4 5">XBU10</strain>
    </source>
</reference>
<keyword evidence="2" id="KW-1133">Transmembrane helix</keyword>
<feature type="transmembrane region" description="Helical" evidence="2">
    <location>
        <begin position="21"/>
        <end position="41"/>
    </location>
</feature>
<gene>
    <name evidence="4" type="ORF">FZO89_16270</name>
</gene>
<feature type="transmembrane region" description="Helical" evidence="2">
    <location>
        <begin position="61"/>
        <end position="82"/>
    </location>
</feature>
<dbReference type="Gene3D" id="2.40.50.1020">
    <property type="entry name" value="LytTr DNA-binding domain"/>
    <property type="match status" value="1"/>
</dbReference>
<keyword evidence="2" id="KW-0472">Membrane</keyword>
<dbReference type="EMBL" id="VTFT01000002">
    <property type="protein sequence ID" value="TYT23776.1"/>
    <property type="molecule type" value="Genomic_DNA"/>
</dbReference>
<dbReference type="GO" id="GO:0003677">
    <property type="term" value="F:DNA binding"/>
    <property type="evidence" value="ECO:0007669"/>
    <property type="project" value="InterPro"/>
</dbReference>
<dbReference type="GO" id="GO:0000156">
    <property type="term" value="F:phosphorelay response regulator activity"/>
    <property type="evidence" value="ECO:0007669"/>
    <property type="project" value="InterPro"/>
</dbReference>
<organism evidence="4 5">
    <name type="scientific">Luteimonas viscosa</name>
    <dbReference type="NCBI Taxonomy" id="1132694"/>
    <lineage>
        <taxon>Bacteria</taxon>
        <taxon>Pseudomonadati</taxon>
        <taxon>Pseudomonadota</taxon>
        <taxon>Gammaproteobacteria</taxon>
        <taxon>Lysobacterales</taxon>
        <taxon>Lysobacteraceae</taxon>
        <taxon>Luteimonas</taxon>
    </lineage>
</organism>
<keyword evidence="5" id="KW-1185">Reference proteome</keyword>